<evidence type="ECO:0000256" key="1">
    <source>
        <dbReference type="ARBA" id="ARBA00001957"/>
    </source>
</evidence>
<dbReference type="Pfam" id="PF08242">
    <property type="entry name" value="Methyltransf_12"/>
    <property type="match status" value="1"/>
</dbReference>
<keyword evidence="6" id="KW-0597">Phosphoprotein</keyword>
<dbReference type="InterPro" id="IPR020806">
    <property type="entry name" value="PKS_PP-bd"/>
</dbReference>
<comment type="similarity">
    <text evidence="3">Belongs to the ATP-dependent AMP-binding enzyme family. MbtB subfamily.</text>
</comment>
<feature type="domain" description="Carrier" evidence="10">
    <location>
        <begin position="1455"/>
        <end position="1530"/>
    </location>
</feature>
<dbReference type="RefSeq" id="WP_093551491.1">
    <property type="nucleotide sequence ID" value="NZ_JAVSGH010000050.1"/>
</dbReference>
<comment type="caution">
    <text evidence="11">The sequence shown here is derived from an EMBL/GenBank/DDBJ whole genome shotgun (WGS) entry which is preliminary data.</text>
</comment>
<protein>
    <recommendedName>
        <fullName evidence="4">Phenyloxazoline synthase MbtB</fullName>
    </recommendedName>
    <alternativeName>
        <fullName evidence="8">Mycobactin synthetase protein B</fullName>
    </alternativeName>
</protein>
<dbReference type="InterPro" id="IPR000873">
    <property type="entry name" value="AMP-dep_synth/lig_dom"/>
</dbReference>
<dbReference type="InterPro" id="IPR013217">
    <property type="entry name" value="Methyltransf_12"/>
</dbReference>
<evidence type="ECO:0000313" key="12">
    <source>
        <dbReference type="Proteomes" id="UP001181313"/>
    </source>
</evidence>
<dbReference type="InterPro" id="IPR029063">
    <property type="entry name" value="SAM-dependent_MTases_sf"/>
</dbReference>
<feature type="domain" description="Carrier" evidence="10">
    <location>
        <begin position="19"/>
        <end position="92"/>
    </location>
</feature>
<proteinExistence type="inferred from homology"/>
<dbReference type="Pfam" id="PF00550">
    <property type="entry name" value="PP-binding"/>
    <property type="match status" value="2"/>
</dbReference>
<dbReference type="Gene3D" id="3.40.50.1820">
    <property type="entry name" value="alpha/beta hydrolase"/>
    <property type="match status" value="1"/>
</dbReference>
<dbReference type="NCBIfam" id="TIGR01733">
    <property type="entry name" value="AA-adenyl-dom"/>
    <property type="match status" value="1"/>
</dbReference>
<keyword evidence="5" id="KW-0596">Phosphopantetheine</keyword>
<dbReference type="SUPFAM" id="SSF52777">
    <property type="entry name" value="CoA-dependent acyltransferases"/>
    <property type="match status" value="2"/>
</dbReference>
<comment type="pathway">
    <text evidence="2">Siderophore biosynthesis; mycobactin biosynthesis.</text>
</comment>
<dbReference type="InterPro" id="IPR045851">
    <property type="entry name" value="AMP-bd_C_sf"/>
</dbReference>
<dbReference type="SMART" id="SM00823">
    <property type="entry name" value="PKS_PP"/>
    <property type="match status" value="2"/>
</dbReference>
<sequence>MSTDSVDLGAGTPVAPAPGMDRDTLRGMVSELLGIELTPADDDSSLFELGLQSLEMMRLAGRLSRAGTEITFTQLSDDPRLLAWFDLLAPGTGAAPADPPQAPVSAPAAPAPVYEDLGDRPFSLTAVQQAYLIGRADDQPLGGVSCHAYLEFDAPRVDAERLQNAVLALIERHAMLRASFGGDATQRIERESPWPGVTVQDVRELDDGKATAAALALRDRLSHRRLRVDLGEVVDVHLTRLPGGVDRLHFNVDLLAADLASIRVLLADLAALYDDPDGLDPLTYTFDRYLADQERLRSAERERARAYWQQRLPSLPGGPKLPQAIDAEAVAVPVFVRRSRALTAEEWRRMERRAGEAGLTPSVVLATAFALVLGRWSGDDRFLINLPLFHRDLDAHPEIDRIVADFTGLVLLEADLTGESFADCARTLQKRMHEDIGHAAYSGVDVLRDLVRTDPDAPRTAPVVFACDLSAPLVPDSFAARFGDATWMISQTPQIWLDHQTYRTRDGGVLLVWDAVEELFPDGVLDAMISAYDELVRGLLAGGWDTTLPETPLPAAQRRQRELVNTATRPLSANLLHSAFFAGAAERTGRPALLWGDTDGMTHDELARRALGVAGALRRHGVGPGSYVAVVAPKGPEQIAAVLGVLAAGAAYVPIGVDQPTERRTRILELSGARVILDGSGSLDPAGTVAQVLSIDEAMLAAPLDAPVDVGPGATAYTIFTSGSTGLPKGVEVSHRAAVNTVEDVNERFDVGAGDRVLAVSALDFDLSVWDVFGFLGAGGAAVLVPESGRRDANEWLALCRRHGVTVWNTVPALLDMLLTAAEGSPLPETMRLALLSGDWIGLDLPERLATASGRRCRLIALGGATEAAIWSNAYEVTTVPSGRRSIPYGKPLRNQKFRVVDGRGRDCPDWVAGELWIGGSGVALGYRGDPELTAARFPVVDGERWYRTGDLGRYWPDGNLEFLGRLDHQVKINGFRVELGEIETCLQTHPAVAQAVAVPFLEGRRELVAAVVERTAALERRTEETGVGGEGTDPRDGEGAYHLGGERTDHAFLPPVPDPAAANPLRMSEHRLVEALLAAVVAPLTGPGGTASTPSVRPPQRPVVDLWREYLSQRSVLVRRPDTTYERGPRWGEVTDALRVKQAREATHGTPLEPVATALEWAGPLLAAIVSGDADAVALLDDPVLAPEALGGLMPGTAGCLADIARDLRSRTTDGPATVAAWDVTGALAAGRLLDALDADVADPTLLGSSQPALAKAAALLNERGRQVRTAVQGSAAIAGQHVHTYDAVVADNVLHRMTDPETAVATMALLLAPGGRLYLCERAYPTPLALVAALPLEARAGRFDEGAPERAWLYGPERWARACAAAGLGDVRVLRAEDTGEILLSADRPATAAGIDVAQVRAWAADRLPDHMVPAHLVVLPDLPLSANGKVDRRRIHAALEHSVERARDVGDPPFGDTEVFVAERWTKLLGAESVGRDENFFLLGGDSLLATRFVAEIREARGVELPMREVMRTPTVAGLSALIDALASAADGYDGDDCEEGAV</sequence>
<evidence type="ECO:0000256" key="6">
    <source>
        <dbReference type="ARBA" id="ARBA00022553"/>
    </source>
</evidence>
<evidence type="ECO:0000256" key="3">
    <source>
        <dbReference type="ARBA" id="ARBA00007380"/>
    </source>
</evidence>
<evidence type="ECO:0000256" key="4">
    <source>
        <dbReference type="ARBA" id="ARBA00016743"/>
    </source>
</evidence>
<dbReference type="InterPro" id="IPR029058">
    <property type="entry name" value="AB_hydrolase_fold"/>
</dbReference>
<dbReference type="Pfam" id="PF00501">
    <property type="entry name" value="AMP-binding"/>
    <property type="match status" value="1"/>
</dbReference>
<dbReference type="Gene3D" id="3.30.559.30">
    <property type="entry name" value="Nonribosomal peptide synthetase, condensation domain"/>
    <property type="match status" value="1"/>
</dbReference>
<gene>
    <name evidence="11" type="ORF">ROS62_27070</name>
</gene>
<dbReference type="PROSITE" id="PS50075">
    <property type="entry name" value="CARRIER"/>
    <property type="match status" value="2"/>
</dbReference>
<feature type="region of interest" description="Disordered" evidence="9">
    <location>
        <begin position="1"/>
        <end position="22"/>
    </location>
</feature>
<dbReference type="InterPro" id="IPR036736">
    <property type="entry name" value="ACP-like_sf"/>
</dbReference>
<dbReference type="CDD" id="cd19535">
    <property type="entry name" value="Cyc_NRPS"/>
    <property type="match status" value="1"/>
</dbReference>
<dbReference type="SUPFAM" id="SSF47336">
    <property type="entry name" value="ACP-like"/>
    <property type="match status" value="2"/>
</dbReference>
<dbReference type="Gene3D" id="3.30.300.30">
    <property type="match status" value="2"/>
</dbReference>
<evidence type="ECO:0000256" key="7">
    <source>
        <dbReference type="ARBA" id="ARBA00022598"/>
    </source>
</evidence>
<organism evidence="11 12">
    <name type="scientific">Streptomyces althioticus subsp. attaecolombicae</name>
    <dbReference type="NCBI Taxonomy" id="3075534"/>
    <lineage>
        <taxon>Bacteria</taxon>
        <taxon>Bacillati</taxon>
        <taxon>Actinomycetota</taxon>
        <taxon>Actinomycetes</taxon>
        <taxon>Kitasatosporales</taxon>
        <taxon>Streptomycetaceae</taxon>
        <taxon>Streptomyces</taxon>
        <taxon>Streptomyces althioticus group</taxon>
    </lineage>
</organism>
<dbReference type="InterPro" id="IPR001242">
    <property type="entry name" value="Condensation_dom"/>
</dbReference>
<evidence type="ECO:0000256" key="8">
    <source>
        <dbReference type="ARBA" id="ARBA00033440"/>
    </source>
</evidence>
<dbReference type="InterPro" id="IPR042099">
    <property type="entry name" value="ANL_N_sf"/>
</dbReference>
<evidence type="ECO:0000256" key="9">
    <source>
        <dbReference type="SAM" id="MobiDB-lite"/>
    </source>
</evidence>
<keyword evidence="7" id="KW-0436">Ligase</keyword>
<dbReference type="InterPro" id="IPR023213">
    <property type="entry name" value="CAT-like_dom_sf"/>
</dbReference>
<dbReference type="Pfam" id="PF00668">
    <property type="entry name" value="Condensation"/>
    <property type="match status" value="1"/>
</dbReference>
<comment type="cofactor">
    <cofactor evidence="1">
        <name>pantetheine 4'-phosphate</name>
        <dbReference type="ChEBI" id="CHEBI:47942"/>
    </cofactor>
</comment>
<accession>A0ABU3I5W4</accession>
<keyword evidence="12" id="KW-1185">Reference proteome</keyword>
<dbReference type="PANTHER" id="PTHR45527">
    <property type="entry name" value="NONRIBOSOMAL PEPTIDE SYNTHETASE"/>
    <property type="match status" value="1"/>
</dbReference>
<dbReference type="EMBL" id="JAVSGH010000050">
    <property type="protein sequence ID" value="MDT3728344.1"/>
    <property type="molecule type" value="Genomic_DNA"/>
</dbReference>
<dbReference type="Gene3D" id="1.10.1200.10">
    <property type="entry name" value="ACP-like"/>
    <property type="match status" value="1"/>
</dbReference>
<dbReference type="Proteomes" id="UP001181313">
    <property type="component" value="Unassembled WGS sequence"/>
</dbReference>
<name>A0ABU3I5W4_9ACTN</name>
<evidence type="ECO:0000256" key="2">
    <source>
        <dbReference type="ARBA" id="ARBA00005102"/>
    </source>
</evidence>
<dbReference type="InterPro" id="IPR009081">
    <property type="entry name" value="PP-bd_ACP"/>
</dbReference>
<dbReference type="PANTHER" id="PTHR45527:SF10">
    <property type="entry name" value="PYOCHELIN SYNTHASE PCHF"/>
    <property type="match status" value="1"/>
</dbReference>
<dbReference type="InterPro" id="IPR010071">
    <property type="entry name" value="AA_adenyl_dom"/>
</dbReference>
<dbReference type="SUPFAM" id="SSF56801">
    <property type="entry name" value="Acetyl-CoA synthetase-like"/>
    <property type="match status" value="1"/>
</dbReference>
<evidence type="ECO:0000256" key="5">
    <source>
        <dbReference type="ARBA" id="ARBA00022450"/>
    </source>
</evidence>
<evidence type="ECO:0000259" key="10">
    <source>
        <dbReference type="PROSITE" id="PS50075"/>
    </source>
</evidence>
<evidence type="ECO:0000313" key="11">
    <source>
        <dbReference type="EMBL" id="MDT3728344.1"/>
    </source>
</evidence>
<dbReference type="Gene3D" id="3.40.50.150">
    <property type="entry name" value="Vaccinia Virus protein VP39"/>
    <property type="match status" value="1"/>
</dbReference>
<dbReference type="InterPro" id="IPR057737">
    <property type="entry name" value="Condensation_MtbB-like"/>
</dbReference>
<dbReference type="Gene3D" id="3.30.559.10">
    <property type="entry name" value="Chloramphenicol acetyltransferase-like domain"/>
    <property type="match status" value="1"/>
</dbReference>
<reference evidence="11" key="1">
    <citation type="submission" date="2024-05" db="EMBL/GenBank/DDBJ databases">
        <title>30 novel species of actinomycetes from the DSMZ collection.</title>
        <authorList>
            <person name="Nouioui I."/>
        </authorList>
    </citation>
    <scope>NUCLEOTIDE SEQUENCE</scope>
    <source>
        <strain evidence="11">DSM 41972</strain>
    </source>
</reference>
<dbReference type="Gene3D" id="3.40.50.12780">
    <property type="entry name" value="N-terminal domain of ligase-like"/>
    <property type="match status" value="1"/>
</dbReference>
<dbReference type="SUPFAM" id="SSF53335">
    <property type="entry name" value="S-adenosyl-L-methionine-dependent methyltransferases"/>
    <property type="match status" value="1"/>
</dbReference>